<dbReference type="PANTHER" id="PTHR30146:SF109">
    <property type="entry name" value="HTH-TYPE TRANSCRIPTIONAL REGULATOR GALS"/>
    <property type="match status" value="1"/>
</dbReference>
<keyword evidence="1" id="KW-0805">Transcription regulation</keyword>
<comment type="caution">
    <text evidence="5">The sequence shown here is derived from an EMBL/GenBank/DDBJ whole genome shotgun (WGS) entry which is preliminary data.</text>
</comment>
<evidence type="ECO:0000256" key="1">
    <source>
        <dbReference type="ARBA" id="ARBA00023015"/>
    </source>
</evidence>
<proteinExistence type="predicted"/>
<accession>A0ABQ1UUG0</accession>
<evidence type="ECO:0000313" key="6">
    <source>
        <dbReference type="Proteomes" id="UP000647339"/>
    </source>
</evidence>
<dbReference type="Gene3D" id="1.10.260.40">
    <property type="entry name" value="lambda repressor-like DNA-binding domains"/>
    <property type="match status" value="1"/>
</dbReference>
<dbReference type="InterPro" id="IPR028082">
    <property type="entry name" value="Peripla_BP_I"/>
</dbReference>
<dbReference type="Pfam" id="PF00356">
    <property type="entry name" value="LacI"/>
    <property type="match status" value="1"/>
</dbReference>
<sequence>MKKTSLKDIAKVVGVSTAAVSYVLSKGEENRVSPKVAEKIKKVAKELSYQPNQIAKSLKMGKTFTIGLIVADISNPFFANIARIIEDEAKHLNYTVIFGSSDESVDKSEDLINFFINRQVDGFIITPVEGSEKQIERLKELNIPYVLIDRFFPNIPSSYVVIDNYQAAYKGVHKLIENGHERIGILSYSNGLVHMKERVRGYRQAMEYNKLKIERNWIREISYEEAEKDVKSALDVLFGKRKEVDALFFATNTIAVMALKYIDSLKLHVPNDVAIVSFDQGEAFDFYYCPLTYIKQPLSSLAKGAVNILINQINMGNRGVSQTSLEADLIIGKSSD</sequence>
<organism evidence="5 6">
    <name type="scientific">Echinicola rosea</name>
    <dbReference type="NCBI Taxonomy" id="1807691"/>
    <lineage>
        <taxon>Bacteria</taxon>
        <taxon>Pseudomonadati</taxon>
        <taxon>Bacteroidota</taxon>
        <taxon>Cytophagia</taxon>
        <taxon>Cytophagales</taxon>
        <taxon>Cyclobacteriaceae</taxon>
        <taxon>Echinicola</taxon>
    </lineage>
</organism>
<dbReference type="CDD" id="cd01392">
    <property type="entry name" value="HTH_LacI"/>
    <property type="match status" value="1"/>
</dbReference>
<protein>
    <submittedName>
        <fullName evidence="5">LacI family transcriptional regulator</fullName>
    </submittedName>
</protein>
<dbReference type="InterPro" id="IPR046335">
    <property type="entry name" value="LacI/GalR-like_sensor"/>
</dbReference>
<dbReference type="SMART" id="SM00354">
    <property type="entry name" value="HTH_LACI"/>
    <property type="match status" value="1"/>
</dbReference>
<gene>
    <name evidence="5" type="ORF">GCM10011339_11840</name>
</gene>
<dbReference type="SUPFAM" id="SSF47413">
    <property type="entry name" value="lambda repressor-like DNA-binding domains"/>
    <property type="match status" value="1"/>
</dbReference>
<keyword evidence="3" id="KW-0804">Transcription</keyword>
<name>A0ABQ1UUG0_9BACT</name>
<dbReference type="Gene3D" id="3.40.50.2300">
    <property type="match status" value="2"/>
</dbReference>
<dbReference type="PROSITE" id="PS50932">
    <property type="entry name" value="HTH_LACI_2"/>
    <property type="match status" value="1"/>
</dbReference>
<reference evidence="6" key="1">
    <citation type="journal article" date="2019" name="Int. J. Syst. Evol. Microbiol.">
        <title>The Global Catalogue of Microorganisms (GCM) 10K type strain sequencing project: providing services to taxonomists for standard genome sequencing and annotation.</title>
        <authorList>
            <consortium name="The Broad Institute Genomics Platform"/>
            <consortium name="The Broad Institute Genome Sequencing Center for Infectious Disease"/>
            <person name="Wu L."/>
            <person name="Ma J."/>
        </authorList>
    </citation>
    <scope>NUCLEOTIDE SEQUENCE [LARGE SCALE GENOMIC DNA]</scope>
    <source>
        <strain evidence="6">CGMCC 1.15407</strain>
    </source>
</reference>
<dbReference type="Pfam" id="PF13377">
    <property type="entry name" value="Peripla_BP_3"/>
    <property type="match status" value="1"/>
</dbReference>
<dbReference type="PANTHER" id="PTHR30146">
    <property type="entry name" value="LACI-RELATED TRANSCRIPTIONAL REPRESSOR"/>
    <property type="match status" value="1"/>
</dbReference>
<evidence type="ECO:0000313" key="5">
    <source>
        <dbReference type="EMBL" id="GGF25368.1"/>
    </source>
</evidence>
<dbReference type="Proteomes" id="UP000647339">
    <property type="component" value="Unassembled WGS sequence"/>
</dbReference>
<evidence type="ECO:0000256" key="3">
    <source>
        <dbReference type="ARBA" id="ARBA00023163"/>
    </source>
</evidence>
<feature type="domain" description="HTH lacI-type" evidence="4">
    <location>
        <begin position="4"/>
        <end position="60"/>
    </location>
</feature>
<keyword evidence="2" id="KW-0238">DNA-binding</keyword>
<evidence type="ECO:0000259" key="4">
    <source>
        <dbReference type="PROSITE" id="PS50932"/>
    </source>
</evidence>
<dbReference type="InterPro" id="IPR000843">
    <property type="entry name" value="HTH_LacI"/>
</dbReference>
<dbReference type="RefSeq" id="WP_137404458.1">
    <property type="nucleotide sequence ID" value="NZ_BMIU01000004.1"/>
</dbReference>
<dbReference type="InterPro" id="IPR010982">
    <property type="entry name" value="Lambda_DNA-bd_dom_sf"/>
</dbReference>
<dbReference type="EMBL" id="BMIU01000004">
    <property type="protein sequence ID" value="GGF25368.1"/>
    <property type="molecule type" value="Genomic_DNA"/>
</dbReference>
<evidence type="ECO:0000256" key="2">
    <source>
        <dbReference type="ARBA" id="ARBA00023125"/>
    </source>
</evidence>
<keyword evidence="6" id="KW-1185">Reference proteome</keyword>
<dbReference type="CDD" id="cd19977">
    <property type="entry name" value="PBP1_EndR-like"/>
    <property type="match status" value="1"/>
</dbReference>
<dbReference type="SUPFAM" id="SSF53822">
    <property type="entry name" value="Periplasmic binding protein-like I"/>
    <property type="match status" value="1"/>
</dbReference>